<evidence type="ECO:0000313" key="1">
    <source>
        <dbReference type="EMBL" id="CCB58328.1"/>
    </source>
</evidence>
<reference evidence="2" key="1">
    <citation type="journal article" date="2007" name="Nature">
        <title>The grapevine genome sequence suggests ancestral hexaploidization in major angiosperm phyla.</title>
        <authorList>
            <consortium name="The French-Italian Public Consortium for Grapevine Genome Characterization."/>
            <person name="Jaillon O."/>
            <person name="Aury J.-M."/>
            <person name="Noel B."/>
            <person name="Policriti A."/>
            <person name="Clepet C."/>
            <person name="Casagrande A."/>
            <person name="Choisne N."/>
            <person name="Aubourg S."/>
            <person name="Vitulo N."/>
            <person name="Jubin C."/>
            <person name="Vezzi A."/>
            <person name="Legeai F."/>
            <person name="Hugueney P."/>
            <person name="Dasilva C."/>
            <person name="Horner D."/>
            <person name="Mica E."/>
            <person name="Jublot D."/>
            <person name="Poulain J."/>
            <person name="Bruyere C."/>
            <person name="Billault A."/>
            <person name="Segurens B."/>
            <person name="Gouyvenoux M."/>
            <person name="Ugarte E."/>
            <person name="Cattonaro F."/>
            <person name="Anthouard V."/>
            <person name="Vico V."/>
            <person name="Del Fabbro C."/>
            <person name="Alaux M."/>
            <person name="Di Gaspero G."/>
            <person name="Dumas V."/>
            <person name="Felice N."/>
            <person name="Paillard S."/>
            <person name="Juman I."/>
            <person name="Moroldo M."/>
            <person name="Scalabrin S."/>
            <person name="Canaguier A."/>
            <person name="Le Clainche I."/>
            <person name="Malacrida G."/>
            <person name="Durand E."/>
            <person name="Pesole G."/>
            <person name="Laucou V."/>
            <person name="Chatelet P."/>
            <person name="Merdinoglu D."/>
            <person name="Delledonne M."/>
            <person name="Pezzotti M."/>
            <person name="Lecharny A."/>
            <person name="Scarpelli C."/>
            <person name="Artiguenave F."/>
            <person name="Pe M.E."/>
            <person name="Valle G."/>
            <person name="Morgante M."/>
            <person name="Caboche M."/>
            <person name="Adam-Blondon A.-F."/>
            <person name="Weissenbach J."/>
            <person name="Quetier F."/>
            <person name="Wincker P."/>
        </authorList>
    </citation>
    <scope>NUCLEOTIDE SEQUENCE [LARGE SCALE GENOMIC DNA]</scope>
    <source>
        <strain evidence="2">cv. Pinot noir / PN40024</strain>
    </source>
</reference>
<gene>
    <name evidence="1" type="ordered locus">VIT_02s0025g03160</name>
</gene>
<dbReference type="EMBL" id="FN596251">
    <property type="protein sequence ID" value="CCB58328.1"/>
    <property type="molecule type" value="Genomic_DNA"/>
</dbReference>
<name>F6HUA5_VITVI</name>
<dbReference type="AlphaFoldDB" id="F6HUA5"/>
<keyword evidence="2" id="KW-1185">Reference proteome</keyword>
<protein>
    <submittedName>
        <fullName evidence="1">Uncharacterized protein</fullName>
    </submittedName>
</protein>
<dbReference type="InParanoid" id="F6HUA5"/>
<organism evidence="1 2">
    <name type="scientific">Vitis vinifera</name>
    <name type="common">Grape</name>
    <dbReference type="NCBI Taxonomy" id="29760"/>
    <lineage>
        <taxon>Eukaryota</taxon>
        <taxon>Viridiplantae</taxon>
        <taxon>Streptophyta</taxon>
        <taxon>Embryophyta</taxon>
        <taxon>Tracheophyta</taxon>
        <taxon>Spermatophyta</taxon>
        <taxon>Magnoliopsida</taxon>
        <taxon>eudicotyledons</taxon>
        <taxon>Gunneridae</taxon>
        <taxon>Pentapetalae</taxon>
        <taxon>rosids</taxon>
        <taxon>Vitales</taxon>
        <taxon>Vitaceae</taxon>
        <taxon>Viteae</taxon>
        <taxon>Vitis</taxon>
    </lineage>
</organism>
<dbReference type="Proteomes" id="UP000009183">
    <property type="component" value="Chromosome 2"/>
</dbReference>
<sequence length="161" mass="18078">MVNFLDFAKASSVPADRECVSSKLVFCRFSFGLHPVAGFEQGNREERCLVLVTHLGSHPVAHLGLNQFLGRPIMLLPILLPLNPLVVQPLLAHRLGVPYLVALQLVCLVQPNLLPHCLPQQHLALLHHRLLEVQCLLLELLQLLLLVVHHHHLAKESVERE</sequence>
<proteinExistence type="predicted"/>
<accession>F6HUA5</accession>
<evidence type="ECO:0000313" key="2">
    <source>
        <dbReference type="Proteomes" id="UP000009183"/>
    </source>
</evidence>
<dbReference type="HOGENOM" id="CLU_1646762_0_0_1"/>
<dbReference type="PaxDb" id="29760-VIT_02s0025g03160.t01"/>